<proteinExistence type="predicted"/>
<accession>U5CNE2</accession>
<protein>
    <submittedName>
        <fullName evidence="1">Uncharacterized protein</fullName>
    </submittedName>
</protein>
<dbReference type="EMBL" id="AXDC01000034">
    <property type="protein sequence ID" value="ERM91309.1"/>
    <property type="molecule type" value="Genomic_DNA"/>
</dbReference>
<organism evidence="1 2">
    <name type="scientific">Caldanaerobacter subterraneus subsp. yonseiensis KB-1</name>
    <dbReference type="NCBI Taxonomy" id="1388761"/>
    <lineage>
        <taxon>Bacteria</taxon>
        <taxon>Bacillati</taxon>
        <taxon>Bacillota</taxon>
        <taxon>Clostridia</taxon>
        <taxon>Thermoanaerobacterales</taxon>
        <taxon>Thermoanaerobacteraceae</taxon>
        <taxon>Caldanaerobacter</taxon>
    </lineage>
</organism>
<dbReference type="AlphaFoldDB" id="U5CNE2"/>
<gene>
    <name evidence="1" type="ORF">O163_11105</name>
</gene>
<evidence type="ECO:0000313" key="1">
    <source>
        <dbReference type="EMBL" id="ERM91309.1"/>
    </source>
</evidence>
<reference evidence="1 2" key="1">
    <citation type="journal article" date="2013" name="Genome Announc.">
        <title>Draft Genome Sequence of an Anaerobic and Extremophilic Bacterium, Caldanaerobacter yonseiensis, Isolated from a Geothermal Hot Stream.</title>
        <authorList>
            <person name="Lee S.J."/>
            <person name="Lee Y.J."/>
            <person name="Park G.S."/>
            <person name="Kim B.C."/>
            <person name="Lee S.J."/>
            <person name="Shin J.H."/>
            <person name="Lee D.W."/>
        </authorList>
    </citation>
    <scope>NUCLEOTIDE SEQUENCE [LARGE SCALE GENOMIC DNA]</scope>
    <source>
        <strain evidence="1 2">KB-1</strain>
    </source>
</reference>
<dbReference type="Proteomes" id="UP000016856">
    <property type="component" value="Unassembled WGS sequence"/>
</dbReference>
<comment type="caution">
    <text evidence="1">The sequence shown here is derived from an EMBL/GenBank/DDBJ whole genome shotgun (WGS) entry which is preliminary data.</text>
</comment>
<evidence type="ECO:0000313" key="2">
    <source>
        <dbReference type="Proteomes" id="UP000016856"/>
    </source>
</evidence>
<sequence length="42" mass="4819">MGHGSRAAEGCVKIKIDFLRQPWVWAVAFYVFFKTTMRKGGK</sequence>
<name>U5CNE2_CALSX</name>